<evidence type="ECO:0000256" key="1">
    <source>
        <dbReference type="SAM" id="Phobius"/>
    </source>
</evidence>
<keyword evidence="3" id="KW-1185">Reference proteome</keyword>
<reference evidence="2 3" key="1">
    <citation type="submission" date="2018-10" db="EMBL/GenBank/DDBJ databases">
        <title>Isolation, diversity and antifungal activity of actinobacteria from wheat.</title>
        <authorList>
            <person name="Han C."/>
        </authorList>
    </citation>
    <scope>NUCLEOTIDE SEQUENCE [LARGE SCALE GENOMIC DNA]</scope>
    <source>
        <strain evidence="2 3">NEAU-YY642</strain>
    </source>
</reference>
<evidence type="ECO:0000313" key="3">
    <source>
        <dbReference type="Proteomes" id="UP000278673"/>
    </source>
</evidence>
<dbReference type="Proteomes" id="UP000278673">
    <property type="component" value="Unassembled WGS sequence"/>
</dbReference>
<accession>A0A3M2LVG4</accession>
<comment type="caution">
    <text evidence="2">The sequence shown here is derived from an EMBL/GenBank/DDBJ whole genome shotgun (WGS) entry which is preliminary data.</text>
</comment>
<gene>
    <name evidence="2" type="ORF">EBN88_15965</name>
</gene>
<dbReference type="EMBL" id="RFFJ01000082">
    <property type="protein sequence ID" value="RMI38918.1"/>
    <property type="molecule type" value="Genomic_DNA"/>
</dbReference>
<feature type="transmembrane region" description="Helical" evidence="1">
    <location>
        <begin position="65"/>
        <end position="89"/>
    </location>
</feature>
<organism evidence="2 3">
    <name type="scientific">Streptomyces triticirhizae</name>
    <dbReference type="NCBI Taxonomy" id="2483353"/>
    <lineage>
        <taxon>Bacteria</taxon>
        <taxon>Bacillati</taxon>
        <taxon>Actinomycetota</taxon>
        <taxon>Actinomycetes</taxon>
        <taxon>Kitasatosporales</taxon>
        <taxon>Streptomycetaceae</taxon>
        <taxon>Streptomyces</taxon>
    </lineage>
</organism>
<proteinExistence type="predicted"/>
<feature type="transmembrane region" description="Helical" evidence="1">
    <location>
        <begin position="21"/>
        <end position="45"/>
    </location>
</feature>
<evidence type="ECO:0000313" key="2">
    <source>
        <dbReference type="EMBL" id="RMI38918.1"/>
    </source>
</evidence>
<keyword evidence="1" id="KW-1133">Transmembrane helix</keyword>
<dbReference type="AlphaFoldDB" id="A0A3M2LVG4"/>
<keyword evidence="1" id="KW-0472">Membrane</keyword>
<sequence length="90" mass="9705">MDQALDNRLDNRLDRKTTRRTRLLFAATVALAMALSPVFFLHELLIGALGLVGTGIATREREGRIARVATVVFAGLLAGSLPYLVLAALT</sequence>
<dbReference type="RefSeq" id="WP_139666874.1">
    <property type="nucleotide sequence ID" value="NZ_RFFJ01000082.1"/>
</dbReference>
<keyword evidence="1" id="KW-0812">Transmembrane</keyword>
<name>A0A3M2LVG4_9ACTN</name>
<protein>
    <submittedName>
        <fullName evidence="2">Uncharacterized protein</fullName>
    </submittedName>
</protein>